<name>A0ABT8DBV7_9RHOB</name>
<reference evidence="3" key="1">
    <citation type="journal article" date="2019" name="Int. J. Syst. Evol. Microbiol.">
        <title>The Global Catalogue of Microorganisms (GCM) 10K type strain sequencing project: providing services to taxonomists for standard genome sequencing and annotation.</title>
        <authorList>
            <consortium name="The Broad Institute Genomics Platform"/>
            <consortium name="The Broad Institute Genome Sequencing Center for Infectious Disease"/>
            <person name="Wu L."/>
            <person name="Ma J."/>
        </authorList>
    </citation>
    <scope>NUCLEOTIDE SEQUENCE [LARGE SCALE GENOMIC DNA]</scope>
    <source>
        <strain evidence="3">CECT 8482</strain>
    </source>
</reference>
<feature type="compositionally biased region" description="Basic and acidic residues" evidence="1">
    <location>
        <begin position="18"/>
        <end position="27"/>
    </location>
</feature>
<organism evidence="2 3">
    <name type="scientific">Paracoccus cavernae</name>
    <dbReference type="NCBI Taxonomy" id="1571207"/>
    <lineage>
        <taxon>Bacteria</taxon>
        <taxon>Pseudomonadati</taxon>
        <taxon>Pseudomonadota</taxon>
        <taxon>Alphaproteobacteria</taxon>
        <taxon>Rhodobacterales</taxon>
        <taxon>Paracoccaceae</taxon>
        <taxon>Paracoccus</taxon>
    </lineage>
</organism>
<proteinExistence type="predicted"/>
<evidence type="ECO:0000256" key="1">
    <source>
        <dbReference type="SAM" id="MobiDB-lite"/>
    </source>
</evidence>
<evidence type="ECO:0000313" key="3">
    <source>
        <dbReference type="Proteomes" id="UP001243846"/>
    </source>
</evidence>
<evidence type="ECO:0000313" key="2">
    <source>
        <dbReference type="EMBL" id="MDN3712824.1"/>
    </source>
</evidence>
<dbReference type="Proteomes" id="UP001243846">
    <property type="component" value="Unassembled WGS sequence"/>
</dbReference>
<sequence>MVLPGYDPWQDASVWKMLDTRAEDHPQARFAPSSPSSGRRGIGPRPIPPPIRRATG</sequence>
<protein>
    <submittedName>
        <fullName evidence="2">Uncharacterized protein</fullName>
    </submittedName>
</protein>
<keyword evidence="3" id="KW-1185">Reference proteome</keyword>
<dbReference type="EMBL" id="JAUFRC010000001">
    <property type="protein sequence ID" value="MDN3712824.1"/>
    <property type="molecule type" value="Genomic_DNA"/>
</dbReference>
<gene>
    <name evidence="2" type="ORF">QWZ10_15565</name>
</gene>
<comment type="caution">
    <text evidence="2">The sequence shown here is derived from an EMBL/GenBank/DDBJ whole genome shotgun (WGS) entry which is preliminary data.</text>
</comment>
<feature type="compositionally biased region" description="Pro residues" evidence="1">
    <location>
        <begin position="45"/>
        <end position="56"/>
    </location>
</feature>
<feature type="region of interest" description="Disordered" evidence="1">
    <location>
        <begin position="18"/>
        <end position="56"/>
    </location>
</feature>
<accession>A0ABT8DBV7</accession>